<proteinExistence type="predicted"/>
<evidence type="ECO:0000313" key="2">
    <source>
        <dbReference type="Proteomes" id="UP001461498"/>
    </source>
</evidence>
<organism evidence="1 2">
    <name type="scientific">Rhynocoris fuscipes</name>
    <dbReference type="NCBI Taxonomy" id="488301"/>
    <lineage>
        <taxon>Eukaryota</taxon>
        <taxon>Metazoa</taxon>
        <taxon>Ecdysozoa</taxon>
        <taxon>Arthropoda</taxon>
        <taxon>Hexapoda</taxon>
        <taxon>Insecta</taxon>
        <taxon>Pterygota</taxon>
        <taxon>Neoptera</taxon>
        <taxon>Paraneoptera</taxon>
        <taxon>Hemiptera</taxon>
        <taxon>Heteroptera</taxon>
        <taxon>Panheteroptera</taxon>
        <taxon>Cimicomorpha</taxon>
        <taxon>Reduviidae</taxon>
        <taxon>Harpactorinae</taxon>
        <taxon>Harpactorini</taxon>
        <taxon>Rhynocoris</taxon>
    </lineage>
</organism>
<reference evidence="1 2" key="1">
    <citation type="submission" date="2022-12" db="EMBL/GenBank/DDBJ databases">
        <title>Chromosome-level genome assembly of true bugs.</title>
        <authorList>
            <person name="Ma L."/>
            <person name="Li H."/>
        </authorList>
    </citation>
    <scope>NUCLEOTIDE SEQUENCE [LARGE SCALE GENOMIC DNA]</scope>
    <source>
        <strain evidence="1">Lab_2022b</strain>
    </source>
</reference>
<dbReference type="AlphaFoldDB" id="A0AAW1DR11"/>
<comment type="caution">
    <text evidence="1">The sequence shown here is derived from an EMBL/GenBank/DDBJ whole genome shotgun (WGS) entry which is preliminary data.</text>
</comment>
<dbReference type="EMBL" id="JAPXFL010000002">
    <property type="protein sequence ID" value="KAK9510810.1"/>
    <property type="molecule type" value="Genomic_DNA"/>
</dbReference>
<sequence>MFTGAPQVLRASGGNEVVALRGQDALLGLIVCADPRPQSAAWEWGSLHLQVGEGLGRYHAEQLIPVSYYNVKSQIEFKIDLI</sequence>
<keyword evidence="2" id="KW-1185">Reference proteome</keyword>
<accession>A0AAW1DR11</accession>
<gene>
    <name evidence="1" type="ORF">O3M35_005517</name>
</gene>
<protein>
    <submittedName>
        <fullName evidence="1">Uncharacterized protein</fullName>
    </submittedName>
</protein>
<name>A0AAW1DR11_9HEMI</name>
<evidence type="ECO:0000313" key="1">
    <source>
        <dbReference type="EMBL" id="KAK9510810.1"/>
    </source>
</evidence>
<dbReference type="Proteomes" id="UP001461498">
    <property type="component" value="Unassembled WGS sequence"/>
</dbReference>